<organism evidence="2 3">
    <name type="scientific">Desulfovibrio intestinalis</name>
    <dbReference type="NCBI Taxonomy" id="58621"/>
    <lineage>
        <taxon>Bacteria</taxon>
        <taxon>Pseudomonadati</taxon>
        <taxon>Thermodesulfobacteriota</taxon>
        <taxon>Desulfovibrionia</taxon>
        <taxon>Desulfovibrionales</taxon>
        <taxon>Desulfovibrionaceae</taxon>
        <taxon>Desulfovibrio</taxon>
    </lineage>
</organism>
<feature type="compositionally biased region" description="Basic and acidic residues" evidence="1">
    <location>
        <begin position="56"/>
        <end position="67"/>
    </location>
</feature>
<evidence type="ECO:0000256" key="1">
    <source>
        <dbReference type="SAM" id="MobiDB-lite"/>
    </source>
</evidence>
<name>A0A7W8FDW5_9BACT</name>
<protein>
    <submittedName>
        <fullName evidence="2">Phage FluMu protein Com</fullName>
    </submittedName>
</protein>
<feature type="region of interest" description="Disordered" evidence="1">
    <location>
        <begin position="49"/>
        <end position="75"/>
    </location>
</feature>
<proteinExistence type="predicted"/>
<comment type="caution">
    <text evidence="2">The sequence shown here is derived from an EMBL/GenBank/DDBJ whole genome shotgun (WGS) entry which is preliminary data.</text>
</comment>
<dbReference type="EMBL" id="JACHGO010000001">
    <property type="protein sequence ID" value="MBB5142158.1"/>
    <property type="molecule type" value="Genomic_DNA"/>
</dbReference>
<dbReference type="InterPro" id="IPR019294">
    <property type="entry name" value="Translation_reg_Com"/>
</dbReference>
<gene>
    <name evidence="2" type="ORF">HNQ38_000221</name>
</gene>
<keyword evidence="3" id="KW-1185">Reference proteome</keyword>
<dbReference type="AlphaFoldDB" id="A0A7W8FDW5"/>
<dbReference type="RefSeq" id="WP_183717408.1">
    <property type="nucleotide sequence ID" value="NZ_JACHGO010000001.1"/>
</dbReference>
<evidence type="ECO:0000313" key="2">
    <source>
        <dbReference type="EMBL" id="MBB5142158.1"/>
    </source>
</evidence>
<reference evidence="2 3" key="1">
    <citation type="submission" date="2020-08" db="EMBL/GenBank/DDBJ databases">
        <title>Genomic Encyclopedia of Type Strains, Phase IV (KMG-IV): sequencing the most valuable type-strain genomes for metagenomic binning, comparative biology and taxonomic classification.</title>
        <authorList>
            <person name="Goeker M."/>
        </authorList>
    </citation>
    <scope>NUCLEOTIDE SEQUENCE [LARGE SCALE GENOMIC DNA]</scope>
    <source>
        <strain evidence="2 3">DSM 11275</strain>
    </source>
</reference>
<evidence type="ECO:0000313" key="3">
    <source>
        <dbReference type="Proteomes" id="UP000539075"/>
    </source>
</evidence>
<sequence length="75" mass="8211">MRTEQAYGPTNLRCGKCNKLLAKGHIEAGEIELFCPRCKSRIVLRAVSPNLAPHQSGKDGLHGDRHARNQSSSLS</sequence>
<dbReference type="Proteomes" id="UP000539075">
    <property type="component" value="Unassembled WGS sequence"/>
</dbReference>
<accession>A0A7W8FDW5</accession>
<dbReference type="Pfam" id="PF10122">
    <property type="entry name" value="Zn_ribbon_Com"/>
    <property type="match status" value="1"/>
</dbReference>